<keyword evidence="1" id="KW-1133">Transmembrane helix</keyword>
<dbReference type="HOGENOM" id="CLU_1354921_0_0_1"/>
<dbReference type="Proteomes" id="UP000029725">
    <property type="component" value="Unassembled WGS sequence"/>
</dbReference>
<dbReference type="GeneID" id="25258617"/>
<comment type="caution">
    <text evidence="2">The sequence shown here is derived from an EMBL/GenBank/DDBJ whole genome shotgun (WGS) entry which is preliminary data.</text>
</comment>
<keyword evidence="1" id="KW-0812">Transmembrane</keyword>
<keyword evidence="3" id="KW-1185">Reference proteome</keyword>
<dbReference type="AlphaFoldDB" id="A0A098VU59"/>
<evidence type="ECO:0000313" key="2">
    <source>
        <dbReference type="EMBL" id="KGG52502.1"/>
    </source>
</evidence>
<evidence type="ECO:0000313" key="3">
    <source>
        <dbReference type="Proteomes" id="UP000029725"/>
    </source>
</evidence>
<reference evidence="2 3" key="1">
    <citation type="submission" date="2014-04" db="EMBL/GenBank/DDBJ databases">
        <title>A new species of microsporidia sheds light on the evolution of extreme parasitism.</title>
        <authorList>
            <person name="Haag K.L."/>
            <person name="James T.Y."/>
            <person name="Larsson R."/>
            <person name="Schaer T.M."/>
            <person name="Refardt D."/>
            <person name="Pombert J.-F."/>
            <person name="Ebert D."/>
        </authorList>
    </citation>
    <scope>NUCLEOTIDE SEQUENCE [LARGE SCALE GENOMIC DNA]</scope>
    <source>
        <strain evidence="2 3">UGP3</strain>
        <tissue evidence="2">Spores</tissue>
    </source>
</reference>
<name>A0A098VU59_9MICR</name>
<dbReference type="RefSeq" id="XP_013238938.1">
    <property type="nucleotide sequence ID" value="XM_013383484.1"/>
</dbReference>
<protein>
    <submittedName>
        <fullName evidence="2">Uncharacterized protein</fullName>
    </submittedName>
</protein>
<organism evidence="2 3">
    <name type="scientific">Mitosporidium daphniae</name>
    <dbReference type="NCBI Taxonomy" id="1485682"/>
    <lineage>
        <taxon>Eukaryota</taxon>
        <taxon>Fungi</taxon>
        <taxon>Fungi incertae sedis</taxon>
        <taxon>Microsporidia</taxon>
        <taxon>Mitosporidium</taxon>
    </lineage>
</organism>
<dbReference type="VEuPathDB" id="MicrosporidiaDB:DI09_167p60"/>
<feature type="transmembrane region" description="Helical" evidence="1">
    <location>
        <begin position="107"/>
        <end position="127"/>
    </location>
</feature>
<gene>
    <name evidence="2" type="ORF">DI09_167p60</name>
</gene>
<sequence length="202" mass="22731">MDPTLRNGIFSTILTLFLLLGVALFILKFYPPEESSFDPFKIYNKTIASNLHGDIAPNQAVWKNDSNIKLNIITNETDIITIKDPIPHFIEPSSFLYILFSSYESPIRLILSLSIGGAIGFIISQLLQSKSKMFVSVSNQNHEPKLNFKQIAIRIALPMLLHMYLLHTTLAAVYGFIWKQEPGDTWDKLLKAVGATGNPNYC</sequence>
<accession>A0A098VU59</accession>
<proteinExistence type="predicted"/>
<keyword evidence="1" id="KW-0472">Membrane</keyword>
<feature type="transmembrane region" description="Helical" evidence="1">
    <location>
        <begin position="155"/>
        <end position="177"/>
    </location>
</feature>
<evidence type="ECO:0000256" key="1">
    <source>
        <dbReference type="SAM" id="Phobius"/>
    </source>
</evidence>
<feature type="transmembrane region" description="Helical" evidence="1">
    <location>
        <begin position="7"/>
        <end position="30"/>
    </location>
</feature>
<dbReference type="EMBL" id="JMKJ01000074">
    <property type="protein sequence ID" value="KGG52502.1"/>
    <property type="molecule type" value="Genomic_DNA"/>
</dbReference>